<feature type="signal peptide" evidence="2">
    <location>
        <begin position="1"/>
        <end position="35"/>
    </location>
</feature>
<keyword evidence="1" id="KW-0378">Hydrolase</keyword>
<dbReference type="Gene3D" id="3.40.50.1700">
    <property type="entry name" value="Glycoside hydrolase family 3 C-terminal domain"/>
    <property type="match status" value="1"/>
</dbReference>
<reference evidence="3" key="1">
    <citation type="submission" date="2018-01" db="EMBL/GenBank/DDBJ databases">
        <authorList>
            <person name="Mao J.F."/>
        </authorList>
    </citation>
    <scope>NUCLEOTIDE SEQUENCE</scope>
    <source>
        <strain evidence="3">Huo1</strain>
        <tissue evidence="3">Leaf</tissue>
    </source>
</reference>
<organism evidence="3">
    <name type="scientific">Salvia splendens</name>
    <name type="common">Scarlet sage</name>
    <dbReference type="NCBI Taxonomy" id="180675"/>
    <lineage>
        <taxon>Eukaryota</taxon>
        <taxon>Viridiplantae</taxon>
        <taxon>Streptophyta</taxon>
        <taxon>Embryophyta</taxon>
        <taxon>Tracheophyta</taxon>
        <taxon>Spermatophyta</taxon>
        <taxon>Magnoliopsida</taxon>
        <taxon>eudicotyledons</taxon>
        <taxon>Gunneridae</taxon>
        <taxon>Pentapetalae</taxon>
        <taxon>asterids</taxon>
        <taxon>lamiids</taxon>
        <taxon>Lamiales</taxon>
        <taxon>Lamiaceae</taxon>
        <taxon>Nepetoideae</taxon>
        <taxon>Mentheae</taxon>
        <taxon>Salviinae</taxon>
        <taxon>Salvia</taxon>
        <taxon>Salvia subgen. Calosphace</taxon>
        <taxon>core Calosphace</taxon>
    </lineage>
</organism>
<reference evidence="3" key="2">
    <citation type="submission" date="2020-08" db="EMBL/GenBank/DDBJ databases">
        <title>Plant Genome Project.</title>
        <authorList>
            <person name="Zhang R.-G."/>
        </authorList>
    </citation>
    <scope>NUCLEOTIDE SEQUENCE</scope>
    <source>
        <strain evidence="3">Huo1</strain>
        <tissue evidence="3">Leaf</tissue>
    </source>
</reference>
<keyword evidence="4" id="KW-1185">Reference proteome</keyword>
<dbReference type="InterPro" id="IPR036881">
    <property type="entry name" value="Glyco_hydro_3_C_sf"/>
</dbReference>
<keyword evidence="2" id="KW-0732">Signal</keyword>
<proteinExistence type="predicted"/>
<dbReference type="GO" id="GO:0009251">
    <property type="term" value="P:glucan catabolic process"/>
    <property type="evidence" value="ECO:0007669"/>
    <property type="project" value="TreeGrafter"/>
</dbReference>
<sequence>MGPCLPTKPSFVSFSSISLSLSLSCTCMCCISVNCHVISSHYDFGSYKGSCWGQNYEENPSGSSFDIVVVGEGPYVESGGDSSDFKIPSNGAELASVVTDQVPTFVILISGRPLAIEPQLLN</sequence>
<dbReference type="PANTHER" id="PTHR30620:SF33">
    <property type="entry name" value="BETA-D-GLUCAN EXOHYDROLASE-LIKE PROTEIN-RELATED"/>
    <property type="match status" value="1"/>
</dbReference>
<feature type="chain" id="PRO_5036503181" description="Beta-glucosidase" evidence="2">
    <location>
        <begin position="36"/>
        <end position="122"/>
    </location>
</feature>
<name>A0A8X8ZDY5_SALSN</name>
<evidence type="ECO:0000313" key="4">
    <source>
        <dbReference type="Proteomes" id="UP000298416"/>
    </source>
</evidence>
<evidence type="ECO:0000256" key="2">
    <source>
        <dbReference type="SAM" id="SignalP"/>
    </source>
</evidence>
<dbReference type="Proteomes" id="UP000298416">
    <property type="component" value="Unassembled WGS sequence"/>
</dbReference>
<evidence type="ECO:0000256" key="1">
    <source>
        <dbReference type="ARBA" id="ARBA00022801"/>
    </source>
</evidence>
<dbReference type="EMBL" id="PNBA02000014">
    <property type="protein sequence ID" value="KAG6401396.1"/>
    <property type="molecule type" value="Genomic_DNA"/>
</dbReference>
<dbReference type="GO" id="GO:0008422">
    <property type="term" value="F:beta-glucosidase activity"/>
    <property type="evidence" value="ECO:0007669"/>
    <property type="project" value="TreeGrafter"/>
</dbReference>
<dbReference type="SUPFAM" id="SSF52279">
    <property type="entry name" value="Beta-D-glucan exohydrolase, C-terminal domain"/>
    <property type="match status" value="1"/>
</dbReference>
<dbReference type="InterPro" id="IPR051915">
    <property type="entry name" value="Cellulose_Degrad_GH3"/>
</dbReference>
<dbReference type="PANTHER" id="PTHR30620">
    <property type="entry name" value="PERIPLASMIC BETA-GLUCOSIDASE-RELATED"/>
    <property type="match status" value="1"/>
</dbReference>
<gene>
    <name evidence="3" type="ORF">SASPL_138252</name>
</gene>
<comment type="caution">
    <text evidence="3">The sequence shown here is derived from an EMBL/GenBank/DDBJ whole genome shotgun (WGS) entry which is preliminary data.</text>
</comment>
<dbReference type="AlphaFoldDB" id="A0A8X8ZDY5"/>
<protein>
    <recommendedName>
        <fullName evidence="5">Beta-glucosidase</fullName>
    </recommendedName>
</protein>
<evidence type="ECO:0000313" key="3">
    <source>
        <dbReference type="EMBL" id="KAG6401396.1"/>
    </source>
</evidence>
<accession>A0A8X8ZDY5</accession>
<evidence type="ECO:0008006" key="5">
    <source>
        <dbReference type="Google" id="ProtNLM"/>
    </source>
</evidence>